<keyword evidence="10" id="KW-0548">Nucleotidyltransferase</keyword>
<comment type="subunit">
    <text evidence="8">Monomer.</text>
</comment>
<dbReference type="GO" id="GO:0005525">
    <property type="term" value="F:GTP binding"/>
    <property type="evidence" value="ECO:0007669"/>
    <property type="project" value="UniProtKB-UniRule"/>
</dbReference>
<comment type="cofactor">
    <cofactor evidence="8">
        <name>Mg(2+)</name>
        <dbReference type="ChEBI" id="CHEBI:18420"/>
    </cofactor>
</comment>
<proteinExistence type="inferred from homology"/>
<dbReference type="NCBIfam" id="TIGR02665">
    <property type="entry name" value="molyb_mobA"/>
    <property type="match status" value="1"/>
</dbReference>
<evidence type="ECO:0000313" key="10">
    <source>
        <dbReference type="EMBL" id="MBO0345053.1"/>
    </source>
</evidence>
<evidence type="ECO:0000256" key="7">
    <source>
        <dbReference type="ARBA" id="ARBA00023150"/>
    </source>
</evidence>
<dbReference type="GO" id="GO:0005737">
    <property type="term" value="C:cytoplasm"/>
    <property type="evidence" value="ECO:0007669"/>
    <property type="project" value="UniProtKB-SubCell"/>
</dbReference>
<keyword evidence="3 8" id="KW-0479">Metal-binding</keyword>
<dbReference type="HAMAP" id="MF_00316">
    <property type="entry name" value="MobA"/>
    <property type="match status" value="1"/>
</dbReference>
<comment type="caution">
    <text evidence="10">The sequence shown here is derived from an EMBL/GenBank/DDBJ whole genome shotgun (WGS) entry which is preliminary data.</text>
</comment>
<dbReference type="GO" id="GO:1902758">
    <property type="term" value="P:bis(molybdopterin guanine dinucleotide)molybdenum biosynthetic process"/>
    <property type="evidence" value="ECO:0007669"/>
    <property type="project" value="TreeGrafter"/>
</dbReference>
<dbReference type="PANTHER" id="PTHR19136">
    <property type="entry name" value="MOLYBDENUM COFACTOR GUANYLYLTRANSFERASE"/>
    <property type="match status" value="1"/>
</dbReference>
<comment type="subcellular location">
    <subcellularLocation>
        <location evidence="8">Cytoplasm</location>
    </subcellularLocation>
</comment>
<feature type="binding site" evidence="8">
    <location>
        <position position="59"/>
    </location>
    <ligand>
        <name>GTP</name>
        <dbReference type="ChEBI" id="CHEBI:37565"/>
    </ligand>
</feature>
<evidence type="ECO:0000256" key="1">
    <source>
        <dbReference type="ARBA" id="ARBA00022490"/>
    </source>
</evidence>
<keyword evidence="1 8" id="KW-0963">Cytoplasm</keyword>
<dbReference type="GO" id="GO:0061603">
    <property type="term" value="F:molybdenum cofactor guanylyltransferase activity"/>
    <property type="evidence" value="ECO:0007669"/>
    <property type="project" value="UniProtKB-EC"/>
</dbReference>
<dbReference type="EMBL" id="JAFLNF010000003">
    <property type="protein sequence ID" value="MBO0345053.1"/>
    <property type="molecule type" value="Genomic_DNA"/>
</dbReference>
<keyword evidence="5 8" id="KW-0460">Magnesium</keyword>
<comment type="function">
    <text evidence="8">Transfers a GMP moiety from GTP to Mo-molybdopterin (Mo-MPT) cofactor (Moco or molybdenum cofactor) to form Mo-molybdopterin guanine dinucleotide (Mo-MGD) cofactor.</text>
</comment>
<dbReference type="RefSeq" id="WP_206939406.1">
    <property type="nucleotide sequence ID" value="NZ_JAFLNF010000003.1"/>
</dbReference>
<dbReference type="InterPro" id="IPR013482">
    <property type="entry name" value="Molybde_CF_guanTrfase"/>
</dbReference>
<dbReference type="InterPro" id="IPR025877">
    <property type="entry name" value="MobA-like_NTP_Trfase"/>
</dbReference>
<gene>
    <name evidence="8 10" type="primary">mobA</name>
    <name evidence="10" type="ORF">J0X15_07475</name>
</gene>
<reference evidence="10" key="1">
    <citation type="submission" date="2021-03" db="EMBL/GenBank/DDBJ databases">
        <title>Roseibium sp. CAU 1637 isolated from Incheon.</title>
        <authorList>
            <person name="Kim W."/>
        </authorList>
    </citation>
    <scope>NUCLEOTIDE SEQUENCE</scope>
    <source>
        <strain evidence="10">CAU 1637</strain>
    </source>
</reference>
<dbReference type="AlphaFoldDB" id="A0A939J957"/>
<protein>
    <recommendedName>
        <fullName evidence="8">Molybdenum cofactor guanylyltransferase</fullName>
        <shortName evidence="8">MoCo guanylyltransferase</shortName>
        <ecNumber evidence="8">2.7.7.77</ecNumber>
    </recommendedName>
    <alternativeName>
        <fullName evidence="8">GTP:molybdopterin guanylyltransferase</fullName>
    </alternativeName>
    <alternativeName>
        <fullName evidence="8">Mo-MPT guanylyltransferase</fullName>
    </alternativeName>
    <alternativeName>
        <fullName evidence="8">Molybdopterin guanylyltransferase</fullName>
    </alternativeName>
    <alternativeName>
        <fullName evidence="8">Molybdopterin-guanine dinucleotide synthase</fullName>
        <shortName evidence="8">MGD synthase</shortName>
    </alternativeName>
</protein>
<sequence length="227" mass="24039">MSSSPLSRPDPSVLACVLAGGQSRRMGGGDKTLLDMGGNSMLGLILERLKPQVTEVILNANGDPARFANFGLPVVADPIEGHQGPLAGILAGLMHARETAPSVSHVVSIAGDTPFFPRDLIARLSTHLPSAAPVIALACSRRRLHPVFGLWPVALADDLQAWLEAGKSGKVLAWVERHDSIEVDFDDDAETGLDPFFNANRPEDLDTARAVLSQVERNQAAGSDTPA</sequence>
<feature type="binding site" evidence="8">
    <location>
        <begin position="18"/>
        <end position="20"/>
    </location>
    <ligand>
        <name>GTP</name>
        <dbReference type="ChEBI" id="CHEBI:37565"/>
    </ligand>
</feature>
<dbReference type="CDD" id="cd02503">
    <property type="entry name" value="MobA"/>
    <property type="match status" value="1"/>
</dbReference>
<keyword evidence="11" id="KW-1185">Reference proteome</keyword>
<dbReference type="Gene3D" id="3.90.550.10">
    <property type="entry name" value="Spore Coat Polysaccharide Biosynthesis Protein SpsA, Chain A"/>
    <property type="match status" value="1"/>
</dbReference>
<dbReference type="EC" id="2.7.7.77" evidence="8"/>
<evidence type="ECO:0000256" key="8">
    <source>
        <dbReference type="HAMAP-Rule" id="MF_00316"/>
    </source>
</evidence>
<feature type="domain" description="MobA-like NTP transferase" evidence="9">
    <location>
        <begin position="15"/>
        <end position="174"/>
    </location>
</feature>
<keyword evidence="2 8" id="KW-0808">Transferase</keyword>
<dbReference type="Pfam" id="PF12804">
    <property type="entry name" value="NTP_transf_3"/>
    <property type="match status" value="1"/>
</dbReference>
<dbReference type="GO" id="GO:0046872">
    <property type="term" value="F:metal ion binding"/>
    <property type="evidence" value="ECO:0007669"/>
    <property type="project" value="UniProtKB-KW"/>
</dbReference>
<evidence type="ECO:0000256" key="5">
    <source>
        <dbReference type="ARBA" id="ARBA00022842"/>
    </source>
</evidence>
<keyword evidence="4 8" id="KW-0547">Nucleotide-binding</keyword>
<evidence type="ECO:0000256" key="3">
    <source>
        <dbReference type="ARBA" id="ARBA00022723"/>
    </source>
</evidence>
<evidence type="ECO:0000256" key="6">
    <source>
        <dbReference type="ARBA" id="ARBA00023134"/>
    </source>
</evidence>
<evidence type="ECO:0000259" key="9">
    <source>
        <dbReference type="Pfam" id="PF12804"/>
    </source>
</evidence>
<keyword evidence="7 8" id="KW-0501">Molybdenum cofactor biosynthesis</keyword>
<organism evidence="10 11">
    <name type="scientific">Roseibium limicola</name>
    <dbReference type="NCBI Taxonomy" id="2816037"/>
    <lineage>
        <taxon>Bacteria</taxon>
        <taxon>Pseudomonadati</taxon>
        <taxon>Pseudomonadota</taxon>
        <taxon>Alphaproteobacteria</taxon>
        <taxon>Hyphomicrobiales</taxon>
        <taxon>Stappiaceae</taxon>
        <taxon>Roseibium</taxon>
    </lineage>
</organism>
<feature type="binding site" evidence="8">
    <location>
        <position position="112"/>
    </location>
    <ligand>
        <name>Mg(2+)</name>
        <dbReference type="ChEBI" id="CHEBI:18420"/>
    </ligand>
</feature>
<dbReference type="Proteomes" id="UP000664779">
    <property type="component" value="Unassembled WGS sequence"/>
</dbReference>
<feature type="binding site" evidence="8">
    <location>
        <position position="31"/>
    </location>
    <ligand>
        <name>GTP</name>
        <dbReference type="ChEBI" id="CHEBI:37565"/>
    </ligand>
</feature>
<keyword evidence="6 8" id="KW-0342">GTP-binding</keyword>
<comment type="similarity">
    <text evidence="8">Belongs to the MobA family.</text>
</comment>
<accession>A0A939J957</accession>
<dbReference type="InterPro" id="IPR029044">
    <property type="entry name" value="Nucleotide-diphossugar_trans"/>
</dbReference>
<feature type="binding site" evidence="8">
    <location>
        <position position="112"/>
    </location>
    <ligand>
        <name>GTP</name>
        <dbReference type="ChEBI" id="CHEBI:37565"/>
    </ligand>
</feature>
<dbReference type="PANTHER" id="PTHR19136:SF81">
    <property type="entry name" value="MOLYBDENUM COFACTOR GUANYLYLTRANSFERASE"/>
    <property type="match status" value="1"/>
</dbReference>
<comment type="domain">
    <text evidence="8">The N-terminal domain determines nucleotide recognition and specific binding, while the C-terminal domain determines the specific binding to the target protein.</text>
</comment>
<comment type="catalytic activity">
    <reaction evidence="8">
        <text>Mo-molybdopterin + GTP + H(+) = Mo-molybdopterin guanine dinucleotide + diphosphate</text>
        <dbReference type="Rhea" id="RHEA:34243"/>
        <dbReference type="ChEBI" id="CHEBI:15378"/>
        <dbReference type="ChEBI" id="CHEBI:33019"/>
        <dbReference type="ChEBI" id="CHEBI:37565"/>
        <dbReference type="ChEBI" id="CHEBI:71302"/>
        <dbReference type="ChEBI" id="CHEBI:71310"/>
        <dbReference type="EC" id="2.7.7.77"/>
    </reaction>
</comment>
<dbReference type="SUPFAM" id="SSF53448">
    <property type="entry name" value="Nucleotide-diphospho-sugar transferases"/>
    <property type="match status" value="1"/>
</dbReference>
<evidence type="ECO:0000313" key="11">
    <source>
        <dbReference type="Proteomes" id="UP000664779"/>
    </source>
</evidence>
<evidence type="ECO:0000256" key="4">
    <source>
        <dbReference type="ARBA" id="ARBA00022741"/>
    </source>
</evidence>
<evidence type="ECO:0000256" key="2">
    <source>
        <dbReference type="ARBA" id="ARBA00022679"/>
    </source>
</evidence>
<name>A0A939J957_9HYPH</name>
<feature type="binding site" evidence="8">
    <location>
        <position position="77"/>
    </location>
    <ligand>
        <name>GTP</name>
        <dbReference type="ChEBI" id="CHEBI:37565"/>
    </ligand>
</feature>